<dbReference type="STRING" id="877500.GCA_000935065_02328"/>
<dbReference type="SUPFAM" id="SSF56091">
    <property type="entry name" value="DNA ligase/mRNA capping enzyme, catalytic domain"/>
    <property type="match status" value="1"/>
</dbReference>
<proteinExistence type="predicted"/>
<protein>
    <submittedName>
        <fullName evidence="8">DNA ligase</fullName>
    </submittedName>
</protein>
<dbReference type="Gene3D" id="3.30.470.30">
    <property type="entry name" value="DNA ligase/mRNA capping enzyme"/>
    <property type="match status" value="1"/>
</dbReference>
<evidence type="ECO:0000256" key="4">
    <source>
        <dbReference type="ARBA" id="ARBA00022763"/>
    </source>
</evidence>
<dbReference type="GO" id="GO:0006260">
    <property type="term" value="P:DNA replication"/>
    <property type="evidence" value="ECO:0007669"/>
    <property type="project" value="UniProtKB-KW"/>
</dbReference>
<evidence type="ECO:0000256" key="1">
    <source>
        <dbReference type="ARBA" id="ARBA00001968"/>
    </source>
</evidence>
<keyword evidence="3" id="KW-0235">DNA replication</keyword>
<dbReference type="GO" id="GO:0006310">
    <property type="term" value="P:DNA recombination"/>
    <property type="evidence" value="ECO:0007669"/>
    <property type="project" value="InterPro"/>
</dbReference>
<name>A0A4Q0Y3K8_9BACT</name>
<dbReference type="PANTHER" id="PTHR47810">
    <property type="entry name" value="DNA LIGASE"/>
    <property type="match status" value="1"/>
</dbReference>
<keyword evidence="2 8" id="KW-0436">Ligase</keyword>
<dbReference type="GO" id="GO:0003910">
    <property type="term" value="F:DNA ligase (ATP) activity"/>
    <property type="evidence" value="ECO:0007669"/>
    <property type="project" value="UniProtKB-EC"/>
</dbReference>
<dbReference type="OrthoDB" id="9767858at2"/>
<comment type="cofactor">
    <cofactor evidence="1">
        <name>a divalent metal cation</name>
        <dbReference type="ChEBI" id="CHEBI:60240"/>
    </cofactor>
</comment>
<dbReference type="EMBL" id="PDKO01000001">
    <property type="protein sequence ID" value="RXJ64740.1"/>
    <property type="molecule type" value="Genomic_DNA"/>
</dbReference>
<dbReference type="CDD" id="cd08041">
    <property type="entry name" value="OBF_kDNA_ligase_like"/>
    <property type="match status" value="1"/>
</dbReference>
<reference evidence="8 9" key="1">
    <citation type="submission" date="2017-10" db="EMBL/GenBank/DDBJ databases">
        <title>Genomics of the genus Arcobacter.</title>
        <authorList>
            <person name="Perez-Cataluna A."/>
            <person name="Figueras M.J."/>
        </authorList>
    </citation>
    <scope>NUCLEOTIDE SEQUENCE [LARGE SCALE GENOMIC DNA]</scope>
    <source>
        <strain evidence="8 9">DSM 24636</strain>
    </source>
</reference>
<keyword evidence="9" id="KW-1185">Reference proteome</keyword>
<organism evidence="8 9">
    <name type="scientific">Halarcobacter anaerophilus</name>
    <dbReference type="NCBI Taxonomy" id="877500"/>
    <lineage>
        <taxon>Bacteria</taxon>
        <taxon>Pseudomonadati</taxon>
        <taxon>Campylobacterota</taxon>
        <taxon>Epsilonproteobacteria</taxon>
        <taxon>Campylobacterales</taxon>
        <taxon>Arcobacteraceae</taxon>
        <taxon>Halarcobacter</taxon>
    </lineage>
</organism>
<comment type="caution">
    <text evidence="8">The sequence shown here is derived from an EMBL/GenBank/DDBJ whole genome shotgun (WGS) entry which is preliminary data.</text>
</comment>
<dbReference type="InterPro" id="IPR029319">
    <property type="entry name" value="DNA_ligase_OB"/>
</dbReference>
<evidence type="ECO:0000259" key="7">
    <source>
        <dbReference type="PROSITE" id="PS50160"/>
    </source>
</evidence>
<sequence length="266" mass="31335">MRIIILLFLSILSFAVELQKPEVYQGNEKIDSWLMSEKLDGIRGYWDGKELKSRKGKKLYAPKWFIKDFPPFKLDGELWTKRDDFEHIQSIVMDKYPSIKWEEITYNIFEVPETKGDFIERLKKLENWLKEHPNRYIKIVKQKRVKNKKNLDKFLEEILSKKGEGVILKDPKKDYHTGRSSSFLKVKKALDMEGEVIKINISEKTKVLKSLQIKPENGTIFNLGTGFTNKQRKNPPKIGDIVTFKYFGFTKNGKPKFASFLHIRKD</sequence>
<evidence type="ECO:0000256" key="2">
    <source>
        <dbReference type="ARBA" id="ARBA00022598"/>
    </source>
</evidence>
<dbReference type="GO" id="GO:0005524">
    <property type="term" value="F:ATP binding"/>
    <property type="evidence" value="ECO:0007669"/>
    <property type="project" value="InterPro"/>
</dbReference>
<accession>A0A4Q0Y3K8</accession>
<dbReference type="Proteomes" id="UP000290191">
    <property type="component" value="Unassembled WGS sequence"/>
</dbReference>
<keyword evidence="4" id="KW-0227">DNA damage</keyword>
<dbReference type="InterPro" id="IPR012340">
    <property type="entry name" value="NA-bd_OB-fold"/>
</dbReference>
<dbReference type="PANTHER" id="PTHR47810:SF1">
    <property type="entry name" value="DNA LIGASE B"/>
    <property type="match status" value="1"/>
</dbReference>
<comment type="catalytic activity">
    <reaction evidence="6">
        <text>ATP + (deoxyribonucleotide)n-3'-hydroxyl + 5'-phospho-(deoxyribonucleotide)m = (deoxyribonucleotide)n+m + AMP + diphosphate.</text>
        <dbReference type="EC" id="6.5.1.1"/>
    </reaction>
</comment>
<dbReference type="Gene3D" id="2.40.50.140">
    <property type="entry name" value="Nucleic acid-binding proteins"/>
    <property type="match status" value="1"/>
</dbReference>
<gene>
    <name evidence="8" type="ORF">CRV06_01950</name>
</gene>
<evidence type="ECO:0000256" key="6">
    <source>
        <dbReference type="ARBA" id="ARBA00034003"/>
    </source>
</evidence>
<dbReference type="Pfam" id="PF14743">
    <property type="entry name" value="DNA_ligase_OB_2"/>
    <property type="match status" value="1"/>
</dbReference>
<evidence type="ECO:0000313" key="9">
    <source>
        <dbReference type="Proteomes" id="UP000290191"/>
    </source>
</evidence>
<dbReference type="InterPro" id="IPR050326">
    <property type="entry name" value="NAD_dep_DNA_ligaseB"/>
</dbReference>
<evidence type="ECO:0000256" key="5">
    <source>
        <dbReference type="ARBA" id="ARBA00023204"/>
    </source>
</evidence>
<dbReference type="NCBIfam" id="NF006592">
    <property type="entry name" value="PRK09125.1"/>
    <property type="match status" value="1"/>
</dbReference>
<dbReference type="GO" id="GO:0006281">
    <property type="term" value="P:DNA repair"/>
    <property type="evidence" value="ECO:0007669"/>
    <property type="project" value="UniProtKB-KW"/>
</dbReference>
<evidence type="ECO:0000313" key="8">
    <source>
        <dbReference type="EMBL" id="RXJ64740.1"/>
    </source>
</evidence>
<dbReference type="Pfam" id="PF01068">
    <property type="entry name" value="DNA_ligase_A_M"/>
    <property type="match status" value="1"/>
</dbReference>
<evidence type="ECO:0000256" key="3">
    <source>
        <dbReference type="ARBA" id="ARBA00022705"/>
    </source>
</evidence>
<dbReference type="PROSITE" id="PS50160">
    <property type="entry name" value="DNA_LIGASE_A3"/>
    <property type="match status" value="1"/>
</dbReference>
<feature type="domain" description="ATP-dependent DNA ligase family profile" evidence="7">
    <location>
        <begin position="118"/>
        <end position="188"/>
    </location>
</feature>
<dbReference type="Gene3D" id="3.30.1490.70">
    <property type="match status" value="1"/>
</dbReference>
<dbReference type="CDD" id="cd07896">
    <property type="entry name" value="Adenylation_kDNA_ligase_like"/>
    <property type="match status" value="1"/>
</dbReference>
<dbReference type="AlphaFoldDB" id="A0A4Q0Y3K8"/>
<dbReference type="SUPFAM" id="SSF50249">
    <property type="entry name" value="Nucleic acid-binding proteins"/>
    <property type="match status" value="1"/>
</dbReference>
<keyword evidence="5" id="KW-0234">DNA repair</keyword>
<dbReference type="InterPro" id="IPR012310">
    <property type="entry name" value="DNA_ligase_ATP-dep_cent"/>
</dbReference>